<feature type="compositionally biased region" description="Basic and acidic residues" evidence="1">
    <location>
        <begin position="343"/>
        <end position="352"/>
    </location>
</feature>
<feature type="region of interest" description="Disordered" evidence="1">
    <location>
        <begin position="232"/>
        <end position="264"/>
    </location>
</feature>
<feature type="region of interest" description="Disordered" evidence="1">
    <location>
        <begin position="335"/>
        <end position="380"/>
    </location>
</feature>
<feature type="region of interest" description="Disordered" evidence="1">
    <location>
        <begin position="293"/>
        <end position="323"/>
    </location>
</feature>
<dbReference type="EMBL" id="VWOX01000010">
    <property type="protein sequence ID" value="KAA5541385.1"/>
    <property type="molecule type" value="Genomic_DNA"/>
</dbReference>
<gene>
    <name evidence="2" type="ORF">FYK55_17595</name>
</gene>
<dbReference type="Proteomes" id="UP000324479">
    <property type="component" value="Unassembled WGS sequence"/>
</dbReference>
<accession>A0A5M6D877</accession>
<comment type="caution">
    <text evidence="2">The sequence shown here is derived from an EMBL/GenBank/DDBJ whole genome shotgun (WGS) entry which is preliminary data.</text>
</comment>
<dbReference type="RefSeq" id="WP_150077771.1">
    <property type="nucleotide sequence ID" value="NZ_VWOX01000010.1"/>
</dbReference>
<feature type="compositionally biased region" description="Basic and acidic residues" evidence="1">
    <location>
        <begin position="593"/>
        <end position="602"/>
    </location>
</feature>
<keyword evidence="3" id="KW-1185">Reference proteome</keyword>
<evidence type="ECO:0000313" key="3">
    <source>
        <dbReference type="Proteomes" id="UP000324479"/>
    </source>
</evidence>
<name>A0A5M6D877_9BACT</name>
<reference evidence="2 3" key="1">
    <citation type="submission" date="2019-08" db="EMBL/GenBank/DDBJ databases">
        <authorList>
            <person name="Dhanesh K."/>
            <person name="Kumar G."/>
            <person name="Sasikala C."/>
            <person name="Venkata Ramana C."/>
        </authorList>
    </citation>
    <scope>NUCLEOTIDE SEQUENCE [LARGE SCALE GENOMIC DNA]</scope>
    <source>
        <strain evidence="2 3">JC645</strain>
    </source>
</reference>
<dbReference type="AlphaFoldDB" id="A0A5M6D877"/>
<feature type="region of interest" description="Disordered" evidence="1">
    <location>
        <begin position="74"/>
        <end position="99"/>
    </location>
</feature>
<feature type="compositionally biased region" description="Polar residues" evidence="1">
    <location>
        <begin position="300"/>
        <end position="313"/>
    </location>
</feature>
<evidence type="ECO:0000256" key="1">
    <source>
        <dbReference type="SAM" id="MobiDB-lite"/>
    </source>
</evidence>
<feature type="region of interest" description="Disordered" evidence="1">
    <location>
        <begin position="593"/>
        <end position="616"/>
    </location>
</feature>
<evidence type="ECO:0000313" key="2">
    <source>
        <dbReference type="EMBL" id="KAA5541385.1"/>
    </source>
</evidence>
<organism evidence="2 3">
    <name type="scientific">Roseiconus nitratireducens</name>
    <dbReference type="NCBI Taxonomy" id="2605748"/>
    <lineage>
        <taxon>Bacteria</taxon>
        <taxon>Pseudomonadati</taxon>
        <taxon>Planctomycetota</taxon>
        <taxon>Planctomycetia</taxon>
        <taxon>Pirellulales</taxon>
        <taxon>Pirellulaceae</taxon>
        <taxon>Roseiconus</taxon>
    </lineage>
</organism>
<feature type="compositionally biased region" description="Polar residues" evidence="1">
    <location>
        <begin position="353"/>
        <end position="363"/>
    </location>
</feature>
<sequence length="616" mass="65905">MPPSIRCDCGIRLAPLPRHTTLEIPVLCRQCDGRYVVDALAAGETLECECGASITVPDLVLAESEDPPLAEIEHKLPTREPDPVQASSPPSGLGVPEPNAPKITYAGTSLRIDGARIQFHTLRSASPQHEADPCPPPKVMFPIVEAPALFHLQLPPPRVLLPIVAAPELFHLQRPELDAKLGTGQPELSDRPEESSGSCDAASDVASQPSPRSPAERVSLPITAVPELIQLNFPSPPDLRRDEPLGSSDDHHPTEIAADPEITKEPIEQIRNVVLPITAPPILFSLQLPPADRQADVADQPTSTNADSPSTEATGPPAEPVPLRSESVFESDLLPHPPLVLDRTGERMDRQRNTPNRLDSPGTSKIKLWTEGNSQKPSHHRRVASAGAGAESTARRVAAAASTLAAGVLLFLVGHQATAFLTTTHPSELPAIESTAATPIPIGRTHPSADASDVVSDASPNPIRQAVHQRPSESVFAPDATSLADTVSASPELQAVRALAFELTQHETLNREQLHQFANAVEALGKQPAPFSVGDLFWLGETWEAFGRSAESADLAARCYWQSAAAYAFAQTVEEIPPGELALAKQRQNELSRMSKDSHRIATESANSGAVDSIHR</sequence>
<feature type="region of interest" description="Disordered" evidence="1">
    <location>
        <begin position="180"/>
        <end position="216"/>
    </location>
</feature>
<feature type="compositionally biased region" description="Basic and acidic residues" evidence="1">
    <location>
        <begin position="238"/>
        <end position="254"/>
    </location>
</feature>
<proteinExistence type="predicted"/>
<protein>
    <submittedName>
        <fullName evidence="2">Uncharacterized protein</fullName>
    </submittedName>
</protein>